<dbReference type="EMBL" id="CDMC01000013">
    <property type="protein sequence ID" value="CEL09225.1"/>
    <property type="molecule type" value="Genomic_DNA"/>
</dbReference>
<reference evidence="3" key="1">
    <citation type="journal article" date="2016" name="Genome Announc.">
        <title>Draft genome sequences of fungus Aspergillus calidoustus.</title>
        <authorList>
            <person name="Horn F."/>
            <person name="Linde J."/>
            <person name="Mattern D.J."/>
            <person name="Walther G."/>
            <person name="Guthke R."/>
            <person name="Scherlach K."/>
            <person name="Martin K."/>
            <person name="Brakhage A.A."/>
            <person name="Petzke L."/>
            <person name="Valiante V."/>
        </authorList>
    </citation>
    <scope>NUCLEOTIDE SEQUENCE [LARGE SCALE GENOMIC DNA]</scope>
    <source>
        <strain evidence="3">SF006504</strain>
    </source>
</reference>
<evidence type="ECO:0000313" key="2">
    <source>
        <dbReference type="EMBL" id="CEL09225.1"/>
    </source>
</evidence>
<feature type="signal peptide" evidence="1">
    <location>
        <begin position="1"/>
        <end position="19"/>
    </location>
</feature>
<proteinExistence type="predicted"/>
<organism evidence="2 3">
    <name type="scientific">Aspergillus calidoustus</name>
    <dbReference type="NCBI Taxonomy" id="454130"/>
    <lineage>
        <taxon>Eukaryota</taxon>
        <taxon>Fungi</taxon>
        <taxon>Dikarya</taxon>
        <taxon>Ascomycota</taxon>
        <taxon>Pezizomycotina</taxon>
        <taxon>Eurotiomycetes</taxon>
        <taxon>Eurotiomycetidae</taxon>
        <taxon>Eurotiales</taxon>
        <taxon>Aspergillaceae</taxon>
        <taxon>Aspergillus</taxon>
        <taxon>Aspergillus subgen. Nidulantes</taxon>
    </lineage>
</organism>
<dbReference type="Proteomes" id="UP000054771">
    <property type="component" value="Unassembled WGS sequence"/>
</dbReference>
<sequence>MKLLKNIASLAAIPYLVSATAQFNVYSGTECAEGFVRDFFIDAGGTGDIYLENLNVKAVGIVNSSNYHFRVYLRDGSVVSATQSDCVRSSAGISSVEYCFWLEDCGPGWRKEQYWLGDSAESTSESAA</sequence>
<name>A0A0U5CFQ8_ASPCI</name>
<dbReference type="AlphaFoldDB" id="A0A0U5CFQ8"/>
<evidence type="ECO:0000313" key="3">
    <source>
        <dbReference type="Proteomes" id="UP000054771"/>
    </source>
</evidence>
<protein>
    <submittedName>
        <fullName evidence="2">Uncharacterized protein</fullName>
    </submittedName>
</protein>
<gene>
    <name evidence="2" type="ORF">ASPCAL12364</name>
</gene>
<feature type="chain" id="PRO_5006855673" evidence="1">
    <location>
        <begin position="20"/>
        <end position="128"/>
    </location>
</feature>
<evidence type="ECO:0000256" key="1">
    <source>
        <dbReference type="SAM" id="SignalP"/>
    </source>
</evidence>
<keyword evidence="1" id="KW-0732">Signal</keyword>
<keyword evidence="3" id="KW-1185">Reference proteome</keyword>
<accession>A0A0U5CFQ8</accession>